<dbReference type="GO" id="GO:0016973">
    <property type="term" value="P:poly(A)+ mRNA export from nucleus"/>
    <property type="evidence" value="ECO:0007669"/>
    <property type="project" value="InterPro"/>
</dbReference>
<reference evidence="2" key="1">
    <citation type="submission" date="2021-08" db="EMBL/GenBank/DDBJ databases">
        <title>WGS assembly of Ceratopteris richardii.</title>
        <authorList>
            <person name="Marchant D.B."/>
            <person name="Chen G."/>
            <person name="Jenkins J."/>
            <person name="Shu S."/>
            <person name="Leebens-Mack J."/>
            <person name="Grimwood J."/>
            <person name="Schmutz J."/>
            <person name="Soltis P."/>
            <person name="Soltis D."/>
            <person name="Chen Z.-H."/>
        </authorList>
    </citation>
    <scope>NUCLEOTIDE SEQUENCE</scope>
    <source>
        <strain evidence="2">Whitten #5841</strain>
        <tissue evidence="2">Leaf</tissue>
    </source>
</reference>
<evidence type="ECO:0000313" key="3">
    <source>
        <dbReference type="Proteomes" id="UP000825935"/>
    </source>
</evidence>
<dbReference type="OMA" id="DTECHAE"/>
<evidence type="ECO:0000259" key="1">
    <source>
        <dbReference type="Pfam" id="PF18592"/>
    </source>
</evidence>
<organism evidence="2 3">
    <name type="scientific">Ceratopteris richardii</name>
    <name type="common">Triangle waterfern</name>
    <dbReference type="NCBI Taxonomy" id="49495"/>
    <lineage>
        <taxon>Eukaryota</taxon>
        <taxon>Viridiplantae</taxon>
        <taxon>Streptophyta</taxon>
        <taxon>Embryophyta</taxon>
        <taxon>Tracheophyta</taxon>
        <taxon>Polypodiopsida</taxon>
        <taxon>Polypodiidae</taxon>
        <taxon>Polypodiales</taxon>
        <taxon>Pteridineae</taxon>
        <taxon>Pteridaceae</taxon>
        <taxon>Parkerioideae</taxon>
        <taxon>Ceratopteris</taxon>
    </lineage>
</organism>
<accession>A0A8T2R7S0</accession>
<comment type="caution">
    <text evidence="2">The sequence shown here is derived from an EMBL/GenBank/DDBJ whole genome shotgun (WGS) entry which is preliminary data.</text>
</comment>
<name>A0A8T2R7S0_CERRI</name>
<dbReference type="Proteomes" id="UP000825935">
    <property type="component" value="Chromosome 29"/>
</dbReference>
<dbReference type="Pfam" id="PF18592">
    <property type="entry name" value="Tho1_MOS11_C"/>
    <property type="match status" value="1"/>
</dbReference>
<dbReference type="EMBL" id="CM035434">
    <property type="protein sequence ID" value="KAH7292452.1"/>
    <property type="molecule type" value="Genomic_DNA"/>
</dbReference>
<dbReference type="PANTHER" id="PTHR47701">
    <property type="entry name" value="PROTEIN MODIFIER OF SNC1 11"/>
    <property type="match status" value="1"/>
</dbReference>
<sequence length="238" mass="26154">MAAASTPNRSSTSSAKVDELRGILASRGLVVKDSILARLAKSKNFKETLDLVQDTECHAEGATQIAQSKHELQNEVAGCKALHVGENESLKVSKFEQQPADNAVDGSNATFLTRGENERSLSSKAENIFVGSVPASHIGSEESGNQNRIDRYGEVSEDDKLKQRAARFGISQDVIDDAKKKRARAVRFGIVDEFAKKRARLERFGKDSWPEGEEYEKRKARALRFASSNGNLDEAQKT</sequence>
<evidence type="ECO:0000313" key="2">
    <source>
        <dbReference type="EMBL" id="KAH7292452.1"/>
    </source>
</evidence>
<dbReference type="InterPro" id="IPR044209">
    <property type="entry name" value="MOS11"/>
</dbReference>
<feature type="domain" description="THO1-MOS11 C-terminal" evidence="1">
    <location>
        <begin position="160"/>
        <end position="189"/>
    </location>
</feature>
<proteinExistence type="predicted"/>
<protein>
    <recommendedName>
        <fullName evidence="1">THO1-MOS11 C-terminal domain-containing protein</fullName>
    </recommendedName>
</protein>
<dbReference type="OrthoDB" id="5837849at2759"/>
<dbReference type="GO" id="GO:0005634">
    <property type="term" value="C:nucleus"/>
    <property type="evidence" value="ECO:0007669"/>
    <property type="project" value="TreeGrafter"/>
</dbReference>
<dbReference type="PANTHER" id="PTHR47701:SF2">
    <property type="entry name" value="PROTEIN MODIFIER OF SNC1 11"/>
    <property type="match status" value="1"/>
</dbReference>
<gene>
    <name evidence="2" type="ORF">KP509_29G069400</name>
</gene>
<keyword evidence="3" id="KW-1185">Reference proteome</keyword>
<dbReference type="InterPro" id="IPR040746">
    <property type="entry name" value="THO1_MOS11_C"/>
</dbReference>
<dbReference type="AlphaFoldDB" id="A0A8T2R7S0"/>